<dbReference type="PaxDb" id="73239-Q7RK84"/>
<dbReference type="Proteomes" id="UP000008553">
    <property type="component" value="Unassembled WGS sequence"/>
</dbReference>
<reference evidence="1 2" key="1">
    <citation type="journal article" date="2002" name="Nature">
        <title>Genome sequence and comparative analysis of the model rodent malaria parasite Plasmodium yoelii yoelii.</title>
        <authorList>
            <person name="Carlton J.M."/>
            <person name="Angiuoli S.V."/>
            <person name="Suh B.B."/>
            <person name="Kooij T.W."/>
            <person name="Pertea M."/>
            <person name="Silva J.C."/>
            <person name="Ermolaeva M.D."/>
            <person name="Allen J.E."/>
            <person name="Selengut J.D."/>
            <person name="Koo H.L."/>
            <person name="Peterson J.D."/>
            <person name="Pop M."/>
            <person name="Kosack D.S."/>
            <person name="Shumway M.F."/>
            <person name="Bidwell S.L."/>
            <person name="Shallom S.J."/>
            <person name="van Aken S.E."/>
            <person name="Riedmuller S.B."/>
            <person name="Feldblyum T.V."/>
            <person name="Cho J.K."/>
            <person name="Quackenbush J."/>
            <person name="Sedegah M."/>
            <person name="Shoaibi A."/>
            <person name="Cummings L.M."/>
            <person name="Florens L."/>
            <person name="Yates J.R."/>
            <person name="Raine J.D."/>
            <person name="Sinden R.E."/>
            <person name="Harris M.A."/>
            <person name="Cunningham D.A."/>
            <person name="Preiser P.R."/>
            <person name="Bergman L.W."/>
            <person name="Vaidya A.B."/>
            <person name="van Lin L.H."/>
            <person name="Janse C.J."/>
            <person name="Waters A.P."/>
            <person name="Smith H.O."/>
            <person name="White O.R."/>
            <person name="Salzberg S.L."/>
            <person name="Venter J.C."/>
            <person name="Fraser C.M."/>
            <person name="Hoffman S.L."/>
            <person name="Gardner M.J."/>
            <person name="Carucci D.J."/>
        </authorList>
    </citation>
    <scope>NUCLEOTIDE SEQUENCE [LARGE SCALE GENOMIC DNA]</scope>
    <source>
        <strain evidence="1 2">17XNL</strain>
    </source>
</reference>
<name>Q7RK84_PLAYO</name>
<proteinExistence type="predicted"/>
<organism evidence="1 2">
    <name type="scientific">Plasmodium yoelii yoelii</name>
    <dbReference type="NCBI Taxonomy" id="73239"/>
    <lineage>
        <taxon>Eukaryota</taxon>
        <taxon>Sar</taxon>
        <taxon>Alveolata</taxon>
        <taxon>Apicomplexa</taxon>
        <taxon>Aconoidasida</taxon>
        <taxon>Haemosporida</taxon>
        <taxon>Plasmodiidae</taxon>
        <taxon>Plasmodium</taxon>
        <taxon>Plasmodium (Vinckeia)</taxon>
    </lineage>
</organism>
<keyword evidence="2" id="KW-1185">Reference proteome</keyword>
<evidence type="ECO:0000313" key="1">
    <source>
        <dbReference type="EMBL" id="EAA22543.1"/>
    </source>
</evidence>
<comment type="caution">
    <text evidence="1">The sequence shown here is derived from an EMBL/GenBank/DDBJ whole genome shotgun (WGS) entry which is preliminary data.</text>
</comment>
<dbReference type="InParanoid" id="Q7RK84"/>
<gene>
    <name evidence="1" type="ORF">PY03017</name>
</gene>
<sequence>LFYFNHIKYILTLNCIYYNL</sequence>
<dbReference type="AlphaFoldDB" id="Q7RK84"/>
<dbReference type="EMBL" id="AABL01000852">
    <property type="protein sequence ID" value="EAA22543.1"/>
    <property type="molecule type" value="Genomic_DNA"/>
</dbReference>
<accession>Q7RK84</accession>
<evidence type="ECO:0000313" key="2">
    <source>
        <dbReference type="Proteomes" id="UP000008553"/>
    </source>
</evidence>
<feature type="non-terminal residue" evidence="1">
    <location>
        <position position="1"/>
    </location>
</feature>
<protein>
    <submittedName>
        <fullName evidence="1">Uncharacterized protein</fullName>
    </submittedName>
</protein>